<protein>
    <recommendedName>
        <fullName evidence="1">DUF5753 domain-containing protein</fullName>
    </recommendedName>
</protein>
<gene>
    <name evidence="2" type="ORF">F4560_005048</name>
</gene>
<dbReference type="InterPro" id="IPR043917">
    <property type="entry name" value="DUF5753"/>
</dbReference>
<accession>A0A7W9HNA2</accession>
<dbReference type="RefSeq" id="WP_184923692.1">
    <property type="nucleotide sequence ID" value="NZ_JACHMO010000001.1"/>
</dbReference>
<comment type="caution">
    <text evidence="2">The sequence shown here is derived from an EMBL/GenBank/DDBJ whole genome shotgun (WGS) entry which is preliminary data.</text>
</comment>
<evidence type="ECO:0000259" key="1">
    <source>
        <dbReference type="Pfam" id="PF19054"/>
    </source>
</evidence>
<dbReference type="Pfam" id="PF19054">
    <property type="entry name" value="DUF5753"/>
    <property type="match status" value="1"/>
</dbReference>
<dbReference type="Pfam" id="PF13560">
    <property type="entry name" value="HTH_31"/>
    <property type="match status" value="1"/>
</dbReference>
<reference evidence="2 3" key="1">
    <citation type="submission" date="2020-08" db="EMBL/GenBank/DDBJ databases">
        <title>Sequencing the genomes of 1000 actinobacteria strains.</title>
        <authorList>
            <person name="Klenk H.-P."/>
        </authorList>
    </citation>
    <scope>NUCLEOTIDE SEQUENCE [LARGE SCALE GENOMIC DNA]</scope>
    <source>
        <strain evidence="2 3">DSM 45486</strain>
    </source>
</reference>
<dbReference type="AlphaFoldDB" id="A0A7W9HNA2"/>
<evidence type="ECO:0000313" key="2">
    <source>
        <dbReference type="EMBL" id="MBB5805280.1"/>
    </source>
</evidence>
<sequence>MATGRTRRKAKLGQYMQALRLRRDPLMIPERAAELALCRRETVTRLENGTKLPSLVLLGSLLSVYGASVEERAEALRLRKYAAQEPAVLEHAGDLPPKYLAFRKDESDAVTERTIDHVTVPGMLQTAGYAAVIAEAARWFNLGIGWEQRAAAERQSRQRLLSGPLRLHSLIGEAVLHNHVGGTPVMVEQLRHLLTAGAQDNVTIQVVPFSAGAWGTMTGSAIILGYDDPDDQGVVYLDYAAGGESVDNKESVAAFTALFEDALRSALTPAASAKLIKAGLRKLEA</sequence>
<keyword evidence="3" id="KW-1185">Reference proteome</keyword>
<name>A0A7W9HNA2_9PSEU</name>
<dbReference type="EMBL" id="JACHMO010000001">
    <property type="protein sequence ID" value="MBB5805280.1"/>
    <property type="molecule type" value="Genomic_DNA"/>
</dbReference>
<feature type="domain" description="DUF5753" evidence="1">
    <location>
        <begin position="104"/>
        <end position="277"/>
    </location>
</feature>
<organism evidence="2 3">
    <name type="scientific">Saccharothrix ecbatanensis</name>
    <dbReference type="NCBI Taxonomy" id="1105145"/>
    <lineage>
        <taxon>Bacteria</taxon>
        <taxon>Bacillati</taxon>
        <taxon>Actinomycetota</taxon>
        <taxon>Actinomycetes</taxon>
        <taxon>Pseudonocardiales</taxon>
        <taxon>Pseudonocardiaceae</taxon>
        <taxon>Saccharothrix</taxon>
    </lineage>
</organism>
<proteinExistence type="predicted"/>
<dbReference type="Proteomes" id="UP000552097">
    <property type="component" value="Unassembled WGS sequence"/>
</dbReference>
<evidence type="ECO:0000313" key="3">
    <source>
        <dbReference type="Proteomes" id="UP000552097"/>
    </source>
</evidence>